<protein>
    <submittedName>
        <fullName evidence="1">Uncharacterized protein</fullName>
    </submittedName>
</protein>
<gene>
    <name evidence="1" type="ORF">NS334_12090</name>
</gene>
<organism evidence="1 2">
    <name type="scientific">Sphingomonas endophytica</name>
    <dbReference type="NCBI Taxonomy" id="869719"/>
    <lineage>
        <taxon>Bacteria</taxon>
        <taxon>Pseudomonadati</taxon>
        <taxon>Pseudomonadota</taxon>
        <taxon>Alphaproteobacteria</taxon>
        <taxon>Sphingomonadales</taxon>
        <taxon>Sphingomonadaceae</taxon>
        <taxon>Sphingomonas</taxon>
    </lineage>
</organism>
<accession>A0A147I006</accession>
<comment type="caution">
    <text evidence="1">The sequence shown here is derived from an EMBL/GenBank/DDBJ whole genome shotgun (WGS) entry which is preliminary data.</text>
</comment>
<keyword evidence="2" id="KW-1185">Reference proteome</keyword>
<dbReference type="RefSeq" id="WP_058756207.1">
    <property type="nucleotide sequence ID" value="NZ_LDTB01000050.1"/>
</dbReference>
<dbReference type="OrthoDB" id="3628183at2"/>
<name>A0A147I006_9SPHN</name>
<evidence type="ECO:0000313" key="2">
    <source>
        <dbReference type="Proteomes" id="UP000074310"/>
    </source>
</evidence>
<dbReference type="Proteomes" id="UP000074310">
    <property type="component" value="Unassembled WGS sequence"/>
</dbReference>
<dbReference type="AlphaFoldDB" id="A0A147I006"/>
<dbReference type="EMBL" id="LDTB01000050">
    <property type="protein sequence ID" value="KTT70616.1"/>
    <property type="molecule type" value="Genomic_DNA"/>
</dbReference>
<sequence length="77" mass="8826">MDIRHPRAGRIASLLDRLRRWWSGHRATLPERVALLEERARSALSLGEAQRLAMEAEALRLQDGGSRRKGIIPLFRN</sequence>
<proteinExistence type="predicted"/>
<evidence type="ECO:0000313" key="1">
    <source>
        <dbReference type="EMBL" id="KTT70616.1"/>
    </source>
</evidence>
<dbReference type="PATRIC" id="fig|869719.3.peg.2401"/>
<reference evidence="1 2" key="1">
    <citation type="journal article" date="2016" name="Front. Microbiol.">
        <title>Genomic Resource of Rice Seed Associated Bacteria.</title>
        <authorList>
            <person name="Midha S."/>
            <person name="Bansal K."/>
            <person name="Sharma S."/>
            <person name="Kumar N."/>
            <person name="Patil P.P."/>
            <person name="Chaudhry V."/>
            <person name="Patil P.B."/>
        </authorList>
    </citation>
    <scope>NUCLEOTIDE SEQUENCE [LARGE SCALE GENOMIC DNA]</scope>
    <source>
        <strain evidence="1 2">NS334</strain>
    </source>
</reference>